<feature type="compositionally biased region" description="Polar residues" evidence="1">
    <location>
        <begin position="496"/>
        <end position="509"/>
    </location>
</feature>
<evidence type="ECO:0000313" key="3">
    <source>
        <dbReference type="Proteomes" id="UP000297280"/>
    </source>
</evidence>
<feature type="compositionally biased region" description="Polar residues" evidence="1">
    <location>
        <begin position="412"/>
        <end position="423"/>
    </location>
</feature>
<dbReference type="EMBL" id="PQXO01001289">
    <property type="protein sequence ID" value="TGO81180.1"/>
    <property type="molecule type" value="Genomic_DNA"/>
</dbReference>
<evidence type="ECO:0000256" key="1">
    <source>
        <dbReference type="SAM" id="MobiDB-lite"/>
    </source>
</evidence>
<name>A0A4Z1KAK1_9HELO</name>
<protein>
    <submittedName>
        <fullName evidence="2">Uncharacterized protein</fullName>
    </submittedName>
</protein>
<feature type="compositionally biased region" description="Polar residues" evidence="1">
    <location>
        <begin position="438"/>
        <end position="448"/>
    </location>
</feature>
<proteinExistence type="predicted"/>
<dbReference type="Proteomes" id="UP000297280">
    <property type="component" value="Unassembled WGS sequence"/>
</dbReference>
<feature type="region of interest" description="Disordered" evidence="1">
    <location>
        <begin position="412"/>
        <end position="511"/>
    </location>
</feature>
<feature type="compositionally biased region" description="Basic and acidic residues" evidence="1">
    <location>
        <begin position="174"/>
        <end position="189"/>
    </location>
</feature>
<evidence type="ECO:0000313" key="2">
    <source>
        <dbReference type="EMBL" id="TGO81180.1"/>
    </source>
</evidence>
<accession>A0A4Z1KAK1</accession>
<dbReference type="AlphaFoldDB" id="A0A4Z1KAK1"/>
<organism evidence="2 3">
    <name type="scientific">Botrytis porri</name>
    <dbReference type="NCBI Taxonomy" id="87229"/>
    <lineage>
        <taxon>Eukaryota</taxon>
        <taxon>Fungi</taxon>
        <taxon>Dikarya</taxon>
        <taxon>Ascomycota</taxon>
        <taxon>Pezizomycotina</taxon>
        <taxon>Leotiomycetes</taxon>
        <taxon>Helotiales</taxon>
        <taxon>Sclerotiniaceae</taxon>
        <taxon>Botrytis</taxon>
    </lineage>
</organism>
<feature type="region of interest" description="Disordered" evidence="1">
    <location>
        <begin position="126"/>
        <end position="246"/>
    </location>
</feature>
<feature type="compositionally biased region" description="Basic and acidic residues" evidence="1">
    <location>
        <begin position="210"/>
        <end position="232"/>
    </location>
</feature>
<sequence length="683" mass="79349">MSRSKKANIRIDDGDQAHLKLIFSDIWGKLTPHYEFVDLKYFKDIVFLDHSKKMKENGDWFHLLNSDLENFIAAWVQWNKKMNTSIVFEAESNELWDAINQKGYFVSKNEVLRWKRDWILMQRDQENGSAKKKAEENWDQDSDAWPGIEDSSSNKSTNDDDNLSNQSQKPTSNKSDRQITDSEAVDRFFDSFPELPLPPSPQESQRATSKGREEHQGETEVGHHVMDQDDMTHGTTKSSSSESRKVHPYVSILPHENRSHHKWIDNSGAISKSEAEELINVHFEIQLQRNVEFRFWPELAKGKDMTADSEKGKTTLARAHDFVQFWLWYYKGKDCSPGTEWPLLKCLEWFKNPNDGSYYNQYLKYRALQSFSESVIFTKMSHKSPNALNAIENFSSTLLHQLSTLRNQTQHFTNIDPSSSRMSSNKRKASPDAEDPEASSSYGHATTSETKDTKSSIQQGPTKRACSHSVISKPNEDFNKAAENKTESAYHDASTKSRQPTTHAPSLTRSDIVAAKANKQKISLEAWDKAIETNKKTAALAATHRLREAENYRRNKLLPMLPDDKTHLYTTFSPSDWICRQMWTSQSQEIGVALNVFFRSHFDGNVEFRIWPEPRDWDLFEKYPRVGRKNLVRAREFVVFWLWDYRERIWQYTSNKASLKSCLEMFVHGEDEQRYQDFLARPM</sequence>
<comment type="caution">
    <text evidence="2">The sequence shown here is derived from an EMBL/GenBank/DDBJ whole genome shotgun (WGS) entry which is preliminary data.</text>
</comment>
<gene>
    <name evidence="2" type="ORF">BPOR_1296g00010</name>
</gene>
<keyword evidence="3" id="KW-1185">Reference proteome</keyword>
<feature type="compositionally biased region" description="Basic and acidic residues" evidence="1">
    <location>
        <begin position="474"/>
        <end position="495"/>
    </location>
</feature>
<reference evidence="2 3" key="1">
    <citation type="submission" date="2017-12" db="EMBL/GenBank/DDBJ databases">
        <title>Comparative genomics of Botrytis spp.</title>
        <authorList>
            <person name="Valero-Jimenez C.A."/>
            <person name="Tapia P."/>
            <person name="Veloso J."/>
            <person name="Silva-Moreno E."/>
            <person name="Staats M."/>
            <person name="Valdes J.H."/>
            <person name="Van Kan J.A.L."/>
        </authorList>
    </citation>
    <scope>NUCLEOTIDE SEQUENCE [LARGE SCALE GENOMIC DNA]</scope>
    <source>
        <strain evidence="2 3">MUCL3349</strain>
    </source>
</reference>